<dbReference type="PANTHER" id="PTHR36020:SF1">
    <property type="entry name" value="TRANSMEMBRANE PROTEIN"/>
    <property type="match status" value="1"/>
</dbReference>
<name>A0ABQ8DNU9_BRANA</name>
<comment type="caution">
    <text evidence="2">The sequence shown here is derived from an EMBL/GenBank/DDBJ whole genome shotgun (WGS) entry which is preliminary data.</text>
</comment>
<dbReference type="EMBL" id="JAGKQM010000004">
    <property type="protein sequence ID" value="KAH0930757.1"/>
    <property type="molecule type" value="Genomic_DNA"/>
</dbReference>
<gene>
    <name evidence="2" type="ORF">HID58_016484</name>
</gene>
<sequence>TNPTMVAFDFINTLRTLWPFSLFSNDLKESKELVQRLSLPSTTKNFIFAIRVPEHDSTIYILSAQNLSQTSATDAESLIRELRPDAVVAQVNKSALGEAQVEESVSDSIPTSAFRVLKQCFVDKVNKEKYESVAGILVLREIFGTSFNGHVLAAKRAASEVGCSFMVLESPFVNIAAIEGSYEETDTLGKVQGLANSIIPQSSPSGVLSGSRRFLITNDVQSQMLKLLSSHITQLSKELTPPLSCVANGVSSEVPPFAESIYSLLVDLRDIFNDLPSIRKALASARKMLSDVDRGESMDTDVLSEVYLFQIAVEGLRIALNNAGRLPIKNRAEARFEDLSSEEKSYALMADLLRSQAKRFKNIVAVVDASNLAGLRQHWRTCVPQEVKDLSEHMVQDFDSDDESGNDSKLKRLLSDKPVVAVGAGATAIWGASSLSKAISASPLFKIMTFKVPASLNLFLTHTHKAMTYALSTCAGLLLYGDGIECAAVSLPSAPSIAKLGRGIQNLREASLEVRSRESNRIQNAIEALRQKLKKADLLRSQAKSFKSIVAVVDASNHAGLRKHWKTCVPQEVKDLSEHMVQDFDNEESSNDSKLKRLLSNKLVVAVGASSLSKAISASPFFKIITFKVPASLNLFLTHTHNAMAYALPKWRSQNFKTSSCSCFASSGEKSTSLIRAVTHSIIASAENTSFSAMRAAQPALYEIMRRAKPIGALPLATFGASLSTCAVLLLYGDGIECAAVSLPSAPSIAKLGRGIQNLREASLEVRSRESNRIQNAIEALRQKLKKFRLQ</sequence>
<evidence type="ECO:0000313" key="2">
    <source>
        <dbReference type="EMBL" id="KAH0930757.1"/>
    </source>
</evidence>
<dbReference type="PANTHER" id="PTHR36020">
    <property type="entry name" value="TRANSMEMBRANE PROTEIN"/>
    <property type="match status" value="1"/>
</dbReference>
<evidence type="ECO:0000313" key="3">
    <source>
        <dbReference type="Proteomes" id="UP000824890"/>
    </source>
</evidence>
<keyword evidence="1" id="KW-0175">Coiled coil</keyword>
<feature type="coiled-coil region" evidence="1">
    <location>
        <begin position="764"/>
        <end position="791"/>
    </location>
</feature>
<evidence type="ECO:0008006" key="4">
    <source>
        <dbReference type="Google" id="ProtNLM"/>
    </source>
</evidence>
<reference evidence="2 3" key="1">
    <citation type="submission" date="2021-05" db="EMBL/GenBank/DDBJ databases">
        <title>Genome Assembly of Synthetic Allotetraploid Brassica napus Reveals Homoeologous Exchanges between Subgenomes.</title>
        <authorList>
            <person name="Davis J.T."/>
        </authorList>
    </citation>
    <scope>NUCLEOTIDE SEQUENCE [LARGE SCALE GENOMIC DNA]</scope>
    <source>
        <strain evidence="3">cv. Da-Ae</strain>
        <tissue evidence="2">Seedling</tissue>
    </source>
</reference>
<keyword evidence="3" id="KW-1185">Reference proteome</keyword>
<feature type="non-terminal residue" evidence="2">
    <location>
        <position position="1"/>
    </location>
</feature>
<evidence type="ECO:0000256" key="1">
    <source>
        <dbReference type="SAM" id="Coils"/>
    </source>
</evidence>
<organism evidence="2 3">
    <name type="scientific">Brassica napus</name>
    <name type="common">Rape</name>
    <dbReference type="NCBI Taxonomy" id="3708"/>
    <lineage>
        <taxon>Eukaryota</taxon>
        <taxon>Viridiplantae</taxon>
        <taxon>Streptophyta</taxon>
        <taxon>Embryophyta</taxon>
        <taxon>Tracheophyta</taxon>
        <taxon>Spermatophyta</taxon>
        <taxon>Magnoliopsida</taxon>
        <taxon>eudicotyledons</taxon>
        <taxon>Gunneridae</taxon>
        <taxon>Pentapetalae</taxon>
        <taxon>rosids</taxon>
        <taxon>malvids</taxon>
        <taxon>Brassicales</taxon>
        <taxon>Brassicaceae</taxon>
        <taxon>Brassiceae</taxon>
        <taxon>Brassica</taxon>
    </lineage>
</organism>
<feature type="coiled-coil region" evidence="1">
    <location>
        <begin position="512"/>
        <end position="542"/>
    </location>
</feature>
<protein>
    <recommendedName>
        <fullName evidence="4">Transmembrane protein</fullName>
    </recommendedName>
</protein>
<accession>A0ABQ8DNU9</accession>
<proteinExistence type="predicted"/>
<dbReference type="Proteomes" id="UP000824890">
    <property type="component" value="Unassembled WGS sequence"/>
</dbReference>